<comment type="caution">
    <text evidence="2">The sequence shown here is derived from an EMBL/GenBank/DDBJ whole genome shotgun (WGS) entry which is preliminary data.</text>
</comment>
<accession>A0A5M8PBM7</accession>
<reference evidence="2 3" key="1">
    <citation type="submission" date="2019-09" db="EMBL/GenBank/DDBJ databases">
        <title>The hologenome of the rock-dwelling lichen Lasallia pustulata.</title>
        <authorList>
            <person name="Greshake Tzovaras B."/>
            <person name="Segers F."/>
            <person name="Bicker A."/>
            <person name="Dal Grande F."/>
            <person name="Otte J."/>
            <person name="Hankeln T."/>
            <person name="Schmitt I."/>
            <person name="Ebersberger I."/>
        </authorList>
    </citation>
    <scope>NUCLEOTIDE SEQUENCE [LARGE SCALE GENOMIC DNA]</scope>
    <source>
        <strain evidence="2">A1-1</strain>
    </source>
</reference>
<evidence type="ECO:0000313" key="2">
    <source>
        <dbReference type="EMBL" id="KAA6406396.1"/>
    </source>
</evidence>
<name>A0A5M8PBM7_9LECA</name>
<gene>
    <name evidence="2" type="ORF">FRX48_09812</name>
</gene>
<dbReference type="EMBL" id="VXIT01000031">
    <property type="protein sequence ID" value="KAA6406396.1"/>
    <property type="molecule type" value="Genomic_DNA"/>
</dbReference>
<organism evidence="2 3">
    <name type="scientific">Lasallia pustulata</name>
    <dbReference type="NCBI Taxonomy" id="136370"/>
    <lineage>
        <taxon>Eukaryota</taxon>
        <taxon>Fungi</taxon>
        <taxon>Dikarya</taxon>
        <taxon>Ascomycota</taxon>
        <taxon>Pezizomycotina</taxon>
        <taxon>Lecanoromycetes</taxon>
        <taxon>OSLEUM clade</taxon>
        <taxon>Umbilicariomycetidae</taxon>
        <taxon>Umbilicariales</taxon>
        <taxon>Umbilicariaceae</taxon>
        <taxon>Lasallia</taxon>
    </lineage>
</organism>
<feature type="region of interest" description="Disordered" evidence="1">
    <location>
        <begin position="66"/>
        <end position="101"/>
    </location>
</feature>
<dbReference type="AlphaFoldDB" id="A0A5M8PBM7"/>
<evidence type="ECO:0000256" key="1">
    <source>
        <dbReference type="SAM" id="MobiDB-lite"/>
    </source>
</evidence>
<proteinExistence type="predicted"/>
<protein>
    <submittedName>
        <fullName evidence="2">Uncharacterized protein</fullName>
    </submittedName>
</protein>
<dbReference type="Proteomes" id="UP000324767">
    <property type="component" value="Unassembled WGS sequence"/>
</dbReference>
<feature type="region of interest" description="Disordered" evidence="1">
    <location>
        <begin position="1"/>
        <end position="20"/>
    </location>
</feature>
<evidence type="ECO:0000313" key="3">
    <source>
        <dbReference type="Proteomes" id="UP000324767"/>
    </source>
</evidence>
<sequence length="101" mass="10555">MNVLNTPNTPNTLNAPSALSVPNALNAPNALDALSAQNAPNPANAPNTPSVLNVLNTDFDLQSSKTCKGRRSDIQGWGLTNQNSLFNPKGKARSQASDEVA</sequence>